<organism evidence="1 2">
    <name type="scientific">Dissulfuribacter thermophilus</name>
    <dbReference type="NCBI Taxonomy" id="1156395"/>
    <lineage>
        <taxon>Bacteria</taxon>
        <taxon>Pseudomonadati</taxon>
        <taxon>Thermodesulfobacteriota</taxon>
        <taxon>Dissulfuribacteria</taxon>
        <taxon>Dissulfuribacterales</taxon>
        <taxon>Dissulfuribacteraceae</taxon>
        <taxon>Dissulfuribacter</taxon>
    </lineage>
</organism>
<keyword evidence="2" id="KW-1185">Reference proteome</keyword>
<dbReference type="STRING" id="1156395.DBT_1846"/>
<dbReference type="OrthoDB" id="9804145at2"/>
<evidence type="ECO:0000313" key="2">
    <source>
        <dbReference type="Proteomes" id="UP000093080"/>
    </source>
</evidence>
<protein>
    <recommendedName>
        <fullName evidence="3">Helicase/UvrB N-terminal domain-containing protein</fullName>
    </recommendedName>
</protein>
<sequence>MASFDKKLALFHWLLCQFGAEEFVQLKKILSNDDLIGFDEENSTLFSHELSEHLKASQSPISKEMLSSYDANIVRHWKKITKKRNSSGHVLYPLYFQYLSMLFTEYYLDRYFAGKEGLCDELNQFLEEEFNKRLPKAEAILPFAERDLNKLAVWIATGGGKTLIMHVNILQFQHYLKKAHKRLPF</sequence>
<gene>
    <name evidence="1" type="ORF">DBT_1846</name>
</gene>
<comment type="caution">
    <text evidence="1">The sequence shown here is derived from an EMBL/GenBank/DDBJ whole genome shotgun (WGS) entry which is preliminary data.</text>
</comment>
<evidence type="ECO:0000313" key="1">
    <source>
        <dbReference type="EMBL" id="OCC14786.1"/>
    </source>
</evidence>
<dbReference type="Proteomes" id="UP000093080">
    <property type="component" value="Unassembled WGS sequence"/>
</dbReference>
<dbReference type="AlphaFoldDB" id="A0A1B9F4C9"/>
<reference evidence="1 2" key="1">
    <citation type="submission" date="2016-06" db="EMBL/GenBank/DDBJ databases">
        <title>Respiratory ammonification of nitrate coupled to the oxidation of elemental sulfur in deep-sea autotrophic thermophilic bacteria.</title>
        <authorList>
            <person name="Slobodkina G.B."/>
            <person name="Mardanov A.V."/>
            <person name="Ravin N.V."/>
            <person name="Frolova A.A."/>
            <person name="Viryasiv M.B."/>
            <person name="Chernyh N.A."/>
            <person name="Bonch-Osmolovskaya E.A."/>
            <person name="Slobodkin A.I."/>
        </authorList>
    </citation>
    <scope>NUCLEOTIDE SEQUENCE [LARGE SCALE GENOMIC DNA]</scope>
    <source>
        <strain evidence="1 2">S69</strain>
    </source>
</reference>
<proteinExistence type="predicted"/>
<name>A0A1B9F4C9_9BACT</name>
<dbReference type="RefSeq" id="WP_067619314.1">
    <property type="nucleotide sequence ID" value="NZ_MAGO01000009.1"/>
</dbReference>
<dbReference type="EMBL" id="MAGO01000009">
    <property type="protein sequence ID" value="OCC14786.1"/>
    <property type="molecule type" value="Genomic_DNA"/>
</dbReference>
<accession>A0A1B9F4C9</accession>
<evidence type="ECO:0008006" key="3">
    <source>
        <dbReference type="Google" id="ProtNLM"/>
    </source>
</evidence>